<proteinExistence type="inferred from homology"/>
<feature type="compositionally biased region" description="Basic residues" evidence="7">
    <location>
        <begin position="98"/>
        <end position="111"/>
    </location>
</feature>
<dbReference type="PIRSF" id="PIRSF017302">
    <property type="entry name" value="Gltscr2"/>
    <property type="match status" value="1"/>
</dbReference>
<dbReference type="FunCoup" id="A0A6P8HSA5">
    <property type="interactions" value="2461"/>
</dbReference>
<feature type="region of interest" description="Disordered" evidence="7">
    <location>
        <begin position="239"/>
        <end position="304"/>
    </location>
</feature>
<sequence>MASEVNVLKKKKYSKKSKRNWRKQTDIKDVEEFLEEVRRDERTGGPAADKADGSLFFVDTIKLKTPDEDKSVTKRSRKRKLLKQDELLLPDTRIKPVGSKKPKVNKKKTKKGKDFDSESSDEEIPADKNRNQVKSKEKKEQKESRGYFDLWSTEDKLQGDEHYLKITRKTKIKAPKTVKRKVTELPAVEVAAPGASYNPTFEEHQELLQKAHEVEVKKNKRIEKLNRQLQWLSKEEASDLPTWEEEMGQGLFDEIKNDDDKAHDDDDDNDDDGVITIKSAQRKTRQQRRKEKEEMKQQLEQEAEKKLKLKENEVFRIKSLKKEIEAKEKEIKQKLQKKEELKEGELKKPKRLGRHGFEEAAVEIQLSDEITGNLRSIKPEGNLFADRFKSLQKRNLIEPRKPVLPHRKYAKKEYVKKSYDKPCVKEIAAEGK</sequence>
<feature type="compositionally biased region" description="Basic residues" evidence="7">
    <location>
        <begin position="280"/>
        <end position="289"/>
    </location>
</feature>
<comment type="subcellular location">
    <subcellularLocation>
        <location evidence="5">Nucleus</location>
        <location evidence="5">Nucleolus</location>
    </subcellularLocation>
    <subcellularLocation>
        <location evidence="5">Nucleus</location>
        <location evidence="5">Nucleoplasm</location>
    </subcellularLocation>
</comment>
<keyword evidence="6" id="KW-0175">Coiled coil</keyword>
<feature type="coiled-coil region" evidence="6">
    <location>
        <begin position="208"/>
        <end position="235"/>
    </location>
</feature>
<feature type="region of interest" description="Disordered" evidence="7">
    <location>
        <begin position="67"/>
        <end position="145"/>
    </location>
</feature>
<protein>
    <recommendedName>
        <fullName evidence="2 5">Ribosome biogenesis protein NOP53</fullName>
    </recommendedName>
</protein>
<dbReference type="KEGG" id="aten:116292374"/>
<evidence type="ECO:0000256" key="4">
    <source>
        <dbReference type="ARBA" id="ARBA00023242"/>
    </source>
</evidence>
<dbReference type="RefSeq" id="XP_031555540.1">
    <property type="nucleotide sequence ID" value="XM_031699680.1"/>
</dbReference>
<evidence type="ECO:0000256" key="2">
    <source>
        <dbReference type="ARBA" id="ARBA00018339"/>
    </source>
</evidence>
<dbReference type="GO" id="GO:0005654">
    <property type="term" value="C:nucleoplasm"/>
    <property type="evidence" value="ECO:0007669"/>
    <property type="project" value="UniProtKB-SubCell"/>
</dbReference>
<dbReference type="Pfam" id="PF07767">
    <property type="entry name" value="Nop53"/>
    <property type="match status" value="1"/>
</dbReference>
<dbReference type="PANTHER" id="PTHR14211">
    <property type="entry name" value="GLIOMA SUPPRESSOR CANDIDATE REGION GENE 2"/>
    <property type="match status" value="1"/>
</dbReference>
<dbReference type="Proteomes" id="UP000515163">
    <property type="component" value="Unplaced"/>
</dbReference>
<feature type="compositionally biased region" description="Basic and acidic residues" evidence="7">
    <location>
        <begin position="125"/>
        <end position="145"/>
    </location>
</feature>
<evidence type="ECO:0000313" key="8">
    <source>
        <dbReference type="Proteomes" id="UP000515163"/>
    </source>
</evidence>
<feature type="compositionally biased region" description="Basic residues" evidence="7">
    <location>
        <begin position="8"/>
        <end position="22"/>
    </location>
</feature>
<dbReference type="InParanoid" id="A0A6P8HSA5"/>
<dbReference type="OrthoDB" id="5072at2759"/>
<evidence type="ECO:0000256" key="1">
    <source>
        <dbReference type="ARBA" id="ARBA00008838"/>
    </source>
</evidence>
<comment type="function">
    <text evidence="5">May play a role in ribosome biogenesis.</text>
</comment>
<reference evidence="9" key="1">
    <citation type="submission" date="2025-08" db="UniProtKB">
        <authorList>
            <consortium name="RefSeq"/>
        </authorList>
    </citation>
    <scope>IDENTIFICATION</scope>
    <source>
        <tissue evidence="9">Tentacle</tissue>
    </source>
</reference>
<evidence type="ECO:0000256" key="3">
    <source>
        <dbReference type="ARBA" id="ARBA00022517"/>
    </source>
</evidence>
<dbReference type="GO" id="GO:0008097">
    <property type="term" value="F:5S rRNA binding"/>
    <property type="evidence" value="ECO:0007669"/>
    <property type="project" value="TreeGrafter"/>
</dbReference>
<keyword evidence="3 5" id="KW-0690">Ribosome biogenesis</keyword>
<organism evidence="8 9">
    <name type="scientific">Actinia tenebrosa</name>
    <name type="common">Australian red waratah sea anemone</name>
    <dbReference type="NCBI Taxonomy" id="6105"/>
    <lineage>
        <taxon>Eukaryota</taxon>
        <taxon>Metazoa</taxon>
        <taxon>Cnidaria</taxon>
        <taxon>Anthozoa</taxon>
        <taxon>Hexacorallia</taxon>
        <taxon>Actiniaria</taxon>
        <taxon>Actiniidae</taxon>
        <taxon>Actinia</taxon>
    </lineage>
</organism>
<dbReference type="InterPro" id="IPR011687">
    <property type="entry name" value="Nop53/GLTSCR2"/>
</dbReference>
<dbReference type="GO" id="GO:0005730">
    <property type="term" value="C:nucleolus"/>
    <property type="evidence" value="ECO:0007669"/>
    <property type="project" value="UniProtKB-SubCell"/>
</dbReference>
<dbReference type="PANTHER" id="PTHR14211:SF7">
    <property type="entry name" value="RIBOSOME BIOGENESIS PROTEIN NOP53"/>
    <property type="match status" value="1"/>
</dbReference>
<evidence type="ECO:0000313" key="9">
    <source>
        <dbReference type="RefSeq" id="XP_031555540.1"/>
    </source>
</evidence>
<dbReference type="GO" id="GO:0006364">
    <property type="term" value="P:rRNA processing"/>
    <property type="evidence" value="ECO:0007669"/>
    <property type="project" value="TreeGrafter"/>
</dbReference>
<comment type="similarity">
    <text evidence="1 5">Belongs to the NOP53 family.</text>
</comment>
<feature type="compositionally biased region" description="Basic and acidic residues" evidence="7">
    <location>
        <begin position="290"/>
        <end position="304"/>
    </location>
</feature>
<feature type="compositionally biased region" description="Basic and acidic residues" evidence="7">
    <location>
        <begin position="253"/>
        <end position="264"/>
    </location>
</feature>
<evidence type="ECO:0000256" key="7">
    <source>
        <dbReference type="SAM" id="MobiDB-lite"/>
    </source>
</evidence>
<evidence type="ECO:0000256" key="5">
    <source>
        <dbReference type="PIRNR" id="PIRNR017302"/>
    </source>
</evidence>
<dbReference type="GeneID" id="116292374"/>
<evidence type="ECO:0000256" key="6">
    <source>
        <dbReference type="SAM" id="Coils"/>
    </source>
</evidence>
<accession>A0A6P8HSA5</accession>
<dbReference type="GO" id="GO:0000027">
    <property type="term" value="P:ribosomal large subunit assembly"/>
    <property type="evidence" value="ECO:0007669"/>
    <property type="project" value="UniProtKB-UniRule"/>
</dbReference>
<gene>
    <name evidence="9" type="primary">LOC116292374</name>
</gene>
<dbReference type="AlphaFoldDB" id="A0A6P8HSA5"/>
<feature type="region of interest" description="Disordered" evidence="7">
    <location>
        <begin position="1"/>
        <end position="23"/>
    </location>
</feature>
<name>A0A6P8HSA5_ACTTE</name>
<keyword evidence="8" id="KW-1185">Reference proteome</keyword>
<keyword evidence="4 5" id="KW-0539">Nucleus</keyword>